<dbReference type="InterPro" id="IPR045851">
    <property type="entry name" value="AMP-bd_C_sf"/>
</dbReference>
<keyword evidence="3" id="KW-0547">Nucleotide-binding</keyword>
<dbReference type="NCBIfam" id="TIGR01217">
    <property type="entry name" value="ac_ac_CoA_syn"/>
    <property type="match status" value="1"/>
</dbReference>
<evidence type="ECO:0000256" key="2">
    <source>
        <dbReference type="ARBA" id="ARBA00022598"/>
    </source>
</evidence>
<evidence type="ECO:0000259" key="6">
    <source>
        <dbReference type="Pfam" id="PF00501"/>
    </source>
</evidence>
<dbReference type="Gene3D" id="3.40.50.12780">
    <property type="entry name" value="N-terminal domain of ligase-like"/>
    <property type="match status" value="1"/>
</dbReference>
<accession>A0A177A990</accession>
<evidence type="ECO:0000256" key="5">
    <source>
        <dbReference type="SAM" id="MobiDB-lite"/>
    </source>
</evidence>
<dbReference type="EMBL" id="KV441399">
    <property type="protein sequence ID" value="OAF57743.1"/>
    <property type="molecule type" value="Genomic_DNA"/>
</dbReference>
<protein>
    <recommendedName>
        <fullName evidence="6">AMP-dependent synthetase/ligase domain-containing protein</fullName>
    </recommendedName>
</protein>
<dbReference type="InterPro" id="IPR000873">
    <property type="entry name" value="AMP-dep_synth/lig_dom"/>
</dbReference>
<gene>
    <name evidence="7" type="ORF">VC83_05703</name>
</gene>
<evidence type="ECO:0000313" key="7">
    <source>
        <dbReference type="EMBL" id="OAF57743.1"/>
    </source>
</evidence>
<sequence>MAPDISNGLNGHPATDDSNAELWRHPDPTSTQMHAFKEGVNAKYGLKLDHYEDLHKWSVENIGDFWGEVWDFTGIKGNRVDEPVLPPNAPMYPRPSFFPTSTIKFAENLLYPSSSPDPSSPAIIEANETSSHAISWTELRDRVRRCTLALQSLSLGPGDRVAGFLGNTANAVVAALAAASIGVVWTGVSPDTGVHAVLERLVQIEPKVLFVDNGVGYNGRTHPSGVKARGIVEGLRGRGLIAVVVFETVVGLECGVEKLAEVVDEGAKAWEYKDFVDSVPNPSAPQTFTPLPSSHPLYILYSSGTTGPPKCIVHSALGTLIQHKKEHIIHGDLRPSSRLLYYTTTTWMMWHWLVSALSVGTTIVVYDGSPFHPAGEMSMPYLIDSLGITHFGTSAKYLSLLEQKHTQPLLTQPDGLPAASLKTLQAIYSTGSPLAPSTYKYIYANFPKTIQLASITGGTDIISLFGAPNPLLPVYVGEIQGPALGLSLLAVSPAGVPVAPEEAGDLVATVPFPAQPTTFFGAKGDAKYFDAYFAVFPKMWHHGDFISFVPHTSAGRAGTNNAASGLLMLGRSDGTLKPAGVRFGSAEIYNILLAHFPEVADAVCVGRRRAGDADETVLLFCMMAPGESWSEELGGRIKREIGTRLSARHVPGVVCEGGGVPVTGNGKKVEVAVKKVVSGAGGGVGESVVNREVLEWYREWAGRN</sequence>
<reference evidence="7" key="1">
    <citation type="submission" date="2016-03" db="EMBL/GenBank/DDBJ databases">
        <title>Updated assembly of Pseudogymnoascus destructans, the fungus causing white-nose syndrome of bats.</title>
        <authorList>
            <person name="Palmer J.M."/>
            <person name="Drees K.P."/>
            <person name="Foster J.T."/>
            <person name="Lindner D.L."/>
        </authorList>
    </citation>
    <scope>NUCLEOTIDE SEQUENCE [LARGE SCALE GENOMIC DNA]</scope>
    <source>
        <strain evidence="7">20631-21</strain>
    </source>
</reference>
<dbReference type="GeneID" id="36288768"/>
<dbReference type="VEuPathDB" id="FungiDB:GMDG_07083"/>
<keyword evidence="4" id="KW-0067">ATP-binding</keyword>
<dbReference type="GO" id="GO:0005524">
    <property type="term" value="F:ATP binding"/>
    <property type="evidence" value="ECO:0007669"/>
    <property type="project" value="UniProtKB-KW"/>
</dbReference>
<organism evidence="7">
    <name type="scientific">Pseudogymnoascus destructans</name>
    <dbReference type="NCBI Taxonomy" id="655981"/>
    <lineage>
        <taxon>Eukaryota</taxon>
        <taxon>Fungi</taxon>
        <taxon>Dikarya</taxon>
        <taxon>Ascomycota</taxon>
        <taxon>Pezizomycotina</taxon>
        <taxon>Leotiomycetes</taxon>
        <taxon>Thelebolales</taxon>
        <taxon>Thelebolaceae</taxon>
        <taxon>Pseudogymnoascus</taxon>
    </lineage>
</organism>
<dbReference type="AlphaFoldDB" id="A0A177A990"/>
<dbReference type="RefSeq" id="XP_024323030.1">
    <property type="nucleotide sequence ID" value="XM_024469318.1"/>
</dbReference>
<dbReference type="PANTHER" id="PTHR42921:SF1">
    <property type="entry name" value="ACETOACETYL-COA SYNTHETASE"/>
    <property type="match status" value="1"/>
</dbReference>
<dbReference type="InterPro" id="IPR005914">
    <property type="entry name" value="Acac_CoA_synth"/>
</dbReference>
<dbReference type="GO" id="GO:0030729">
    <property type="term" value="F:acetoacetate-CoA ligase activity"/>
    <property type="evidence" value="ECO:0007669"/>
    <property type="project" value="InterPro"/>
</dbReference>
<feature type="region of interest" description="Disordered" evidence="5">
    <location>
        <begin position="1"/>
        <end position="29"/>
    </location>
</feature>
<dbReference type="InterPro" id="IPR020845">
    <property type="entry name" value="AMP-binding_CS"/>
</dbReference>
<proteinExistence type="inferred from homology"/>
<dbReference type="OrthoDB" id="10253869at2759"/>
<dbReference type="PROSITE" id="PS00455">
    <property type="entry name" value="AMP_BINDING"/>
    <property type="match status" value="1"/>
</dbReference>
<evidence type="ECO:0000256" key="3">
    <source>
        <dbReference type="ARBA" id="ARBA00022741"/>
    </source>
</evidence>
<keyword evidence="2" id="KW-0436">Ligase</keyword>
<dbReference type="Proteomes" id="UP000077154">
    <property type="component" value="Unassembled WGS sequence"/>
</dbReference>
<dbReference type="InterPro" id="IPR042099">
    <property type="entry name" value="ANL_N_sf"/>
</dbReference>
<dbReference type="GO" id="GO:0006629">
    <property type="term" value="P:lipid metabolic process"/>
    <property type="evidence" value="ECO:0007669"/>
    <property type="project" value="InterPro"/>
</dbReference>
<dbReference type="SUPFAM" id="SSF56801">
    <property type="entry name" value="Acetyl-CoA synthetase-like"/>
    <property type="match status" value="1"/>
</dbReference>
<evidence type="ECO:0000256" key="4">
    <source>
        <dbReference type="ARBA" id="ARBA00022840"/>
    </source>
</evidence>
<evidence type="ECO:0000256" key="1">
    <source>
        <dbReference type="ARBA" id="ARBA00006432"/>
    </source>
</evidence>
<comment type="similarity">
    <text evidence="1">Belongs to the ATP-dependent AMP-binding enzyme family.</text>
</comment>
<dbReference type="eggNOG" id="KOG1175">
    <property type="taxonomic scope" value="Eukaryota"/>
</dbReference>
<dbReference type="Pfam" id="PF00501">
    <property type="entry name" value="AMP-binding"/>
    <property type="match status" value="1"/>
</dbReference>
<dbReference type="PANTHER" id="PTHR42921">
    <property type="entry name" value="ACETOACETYL-COA SYNTHETASE"/>
    <property type="match status" value="1"/>
</dbReference>
<dbReference type="Gene3D" id="3.30.300.30">
    <property type="match status" value="1"/>
</dbReference>
<feature type="domain" description="AMP-dependent synthetase/ligase" evidence="6">
    <location>
        <begin position="118"/>
        <end position="508"/>
    </location>
</feature>
<name>A0A177A990_9PEZI</name>